<dbReference type="AlphaFoldDB" id="A0A5M3WHY1"/>
<accession>A0A5M3WHY1</accession>
<dbReference type="EMBL" id="BLAE01000011">
    <property type="protein sequence ID" value="GES08584.1"/>
    <property type="molecule type" value="Genomic_DNA"/>
</dbReference>
<proteinExistence type="predicted"/>
<evidence type="ECO:0000313" key="1">
    <source>
        <dbReference type="EMBL" id="GES08584.1"/>
    </source>
</evidence>
<sequence length="77" mass="8388">MTILFAEVWVERALQTFRRLPLGRQGDFLAVGVRSVRWKVRPPEETVASAYSADVHLGDQGELGPAAELGDAAVTHA</sequence>
<reference evidence="1 2" key="1">
    <citation type="submission" date="2019-10" db="EMBL/GenBank/DDBJ databases">
        <title>Whole genome shotgun sequence of Acrocarpospora macrocephala NBRC 16266.</title>
        <authorList>
            <person name="Ichikawa N."/>
            <person name="Kimura A."/>
            <person name="Kitahashi Y."/>
            <person name="Komaki H."/>
            <person name="Oguchi A."/>
        </authorList>
    </citation>
    <scope>NUCLEOTIDE SEQUENCE [LARGE SCALE GENOMIC DNA]</scope>
    <source>
        <strain evidence="1 2">NBRC 16266</strain>
    </source>
</reference>
<comment type="caution">
    <text evidence="1">The sequence shown here is derived from an EMBL/GenBank/DDBJ whole genome shotgun (WGS) entry which is preliminary data.</text>
</comment>
<keyword evidence="2" id="KW-1185">Reference proteome</keyword>
<protein>
    <submittedName>
        <fullName evidence="1">Uncharacterized protein</fullName>
    </submittedName>
</protein>
<name>A0A5M3WHY1_9ACTN</name>
<dbReference type="Proteomes" id="UP000331127">
    <property type="component" value="Unassembled WGS sequence"/>
</dbReference>
<organism evidence="1 2">
    <name type="scientific">Acrocarpospora macrocephala</name>
    <dbReference type="NCBI Taxonomy" id="150177"/>
    <lineage>
        <taxon>Bacteria</taxon>
        <taxon>Bacillati</taxon>
        <taxon>Actinomycetota</taxon>
        <taxon>Actinomycetes</taxon>
        <taxon>Streptosporangiales</taxon>
        <taxon>Streptosporangiaceae</taxon>
        <taxon>Acrocarpospora</taxon>
    </lineage>
</organism>
<evidence type="ECO:0000313" key="2">
    <source>
        <dbReference type="Proteomes" id="UP000331127"/>
    </source>
</evidence>
<gene>
    <name evidence="1" type="ORF">Amac_021800</name>
</gene>